<dbReference type="GO" id="GO:0016020">
    <property type="term" value="C:membrane"/>
    <property type="evidence" value="ECO:0007669"/>
    <property type="project" value="UniProtKB-SubCell"/>
</dbReference>
<evidence type="ECO:0000313" key="9">
    <source>
        <dbReference type="EMBL" id="HEM67922.1"/>
    </source>
</evidence>
<dbReference type="InterPro" id="IPR035952">
    <property type="entry name" value="Rhomboid-like_sf"/>
</dbReference>
<evidence type="ECO:0000256" key="7">
    <source>
        <dbReference type="SAM" id="Phobius"/>
    </source>
</evidence>
<feature type="domain" description="Peptidase S54 rhomboid" evidence="8">
    <location>
        <begin position="60"/>
        <end position="214"/>
    </location>
</feature>
<feature type="transmembrane region" description="Helical" evidence="7">
    <location>
        <begin position="413"/>
        <end position="433"/>
    </location>
</feature>
<feature type="transmembrane region" description="Helical" evidence="7">
    <location>
        <begin position="102"/>
        <end position="122"/>
    </location>
</feature>
<dbReference type="GO" id="GO:0006508">
    <property type="term" value="P:proteolysis"/>
    <property type="evidence" value="ECO:0007669"/>
    <property type="project" value="UniProtKB-KW"/>
</dbReference>
<evidence type="ECO:0000256" key="3">
    <source>
        <dbReference type="ARBA" id="ARBA00022692"/>
    </source>
</evidence>
<dbReference type="InterPro" id="IPR022764">
    <property type="entry name" value="Peptidase_S54_rhomboid_dom"/>
</dbReference>
<feature type="transmembrane region" description="Helical" evidence="7">
    <location>
        <begin position="157"/>
        <end position="181"/>
    </location>
</feature>
<dbReference type="SUPFAM" id="SSF144091">
    <property type="entry name" value="Rhomboid-like"/>
    <property type="match status" value="1"/>
</dbReference>
<gene>
    <name evidence="9" type="ORF">ENO26_10235</name>
</gene>
<protein>
    <submittedName>
        <fullName evidence="9">Rhomboid family intramembrane serine protease</fullName>
    </submittedName>
</protein>
<feature type="transmembrane region" description="Helical" evidence="7">
    <location>
        <begin position="244"/>
        <end position="264"/>
    </location>
</feature>
<keyword evidence="3 7" id="KW-0812">Transmembrane</keyword>
<comment type="caution">
    <text evidence="9">The sequence shown here is derived from an EMBL/GenBank/DDBJ whole genome shotgun (WGS) entry which is preliminary data.</text>
</comment>
<dbReference type="Pfam" id="PF01694">
    <property type="entry name" value="Rhomboid"/>
    <property type="match status" value="1"/>
</dbReference>
<evidence type="ECO:0000256" key="5">
    <source>
        <dbReference type="ARBA" id="ARBA00022989"/>
    </source>
</evidence>
<evidence type="ECO:0000256" key="4">
    <source>
        <dbReference type="ARBA" id="ARBA00022801"/>
    </source>
</evidence>
<dbReference type="PANTHER" id="PTHR43731:SF14">
    <property type="entry name" value="PRESENILIN-ASSOCIATED RHOMBOID-LIKE PROTEIN, MITOCHONDRIAL"/>
    <property type="match status" value="1"/>
</dbReference>
<sequence>MSYEYMWLEKKYRRPLVTIAIIAINVAVYIITSYQSFLVQSSEEWMDKLSYVPALIQTPSQWYRILTSMFTHADIFHIFFNMWFLYFFGISVERRIGPIKYLILYLASGILAIIFHTAFIPVVGSTNLAIPALGASGAISGVLGAYLLLFPRRRLSGCYFILIIPLCFTMSAAWFLIFWFATQVLYGYLKFGGVAFFAHVGGFVGGLTLIYPFAKKISIKVREPLYPIFMEWRTSAGLEKTAKLVVAVLLLAVIGGSAYSTLIAPSMAGVYLYTITTINENTKNMTIDQGVYALSGDYIAPSLGDPRIVFNRFLWANLFKNVRGYPKDTVIQLRYSNPGLFVPDYNLRISLNIDGSAIYDMNDVLKSFNGTITTNTINVIPTLFGERVAIGDKVMFRCEIRGEDIAGSMGPTVIFPFATVATLLSLAAFYIVVYKDREVAEEEPWFFTPAYI</sequence>
<proteinExistence type="inferred from homology"/>
<evidence type="ECO:0000256" key="6">
    <source>
        <dbReference type="ARBA" id="ARBA00023136"/>
    </source>
</evidence>
<name>A0A7J2U6S8_9CREN</name>
<keyword evidence="5 7" id="KW-1133">Transmembrane helix</keyword>
<evidence type="ECO:0000259" key="8">
    <source>
        <dbReference type="Pfam" id="PF01694"/>
    </source>
</evidence>
<keyword evidence="6 7" id="KW-0472">Membrane</keyword>
<evidence type="ECO:0000256" key="1">
    <source>
        <dbReference type="ARBA" id="ARBA00004141"/>
    </source>
</evidence>
<keyword evidence="4" id="KW-0378">Hydrolase</keyword>
<organism evidence="9">
    <name type="scientific">Ignisphaera aggregans</name>
    <dbReference type="NCBI Taxonomy" id="334771"/>
    <lineage>
        <taxon>Archaea</taxon>
        <taxon>Thermoproteota</taxon>
        <taxon>Thermoprotei</taxon>
        <taxon>Desulfurococcales</taxon>
        <taxon>Desulfurococcaceae</taxon>
        <taxon>Ignisphaera</taxon>
    </lineage>
</organism>
<feature type="transmembrane region" description="Helical" evidence="7">
    <location>
        <begin position="193"/>
        <end position="214"/>
    </location>
</feature>
<feature type="transmembrane region" description="Helical" evidence="7">
    <location>
        <begin position="16"/>
        <end position="37"/>
    </location>
</feature>
<comment type="similarity">
    <text evidence="2">Belongs to the peptidase S54 family.</text>
</comment>
<dbReference type="AlphaFoldDB" id="A0A7J2U6S8"/>
<feature type="transmembrane region" description="Helical" evidence="7">
    <location>
        <begin position="69"/>
        <end position="90"/>
    </location>
</feature>
<dbReference type="EMBL" id="DSEU01000070">
    <property type="protein sequence ID" value="HEM67922.1"/>
    <property type="molecule type" value="Genomic_DNA"/>
</dbReference>
<dbReference type="PANTHER" id="PTHR43731">
    <property type="entry name" value="RHOMBOID PROTEASE"/>
    <property type="match status" value="1"/>
</dbReference>
<accession>A0A7J2U6S8</accession>
<reference evidence="9" key="1">
    <citation type="journal article" date="2020" name="mSystems">
        <title>Genome- and Community-Level Interaction Insights into Carbon Utilization and Element Cycling Functions of Hydrothermarchaeota in Hydrothermal Sediment.</title>
        <authorList>
            <person name="Zhou Z."/>
            <person name="Liu Y."/>
            <person name="Xu W."/>
            <person name="Pan J."/>
            <person name="Luo Z.H."/>
            <person name="Li M."/>
        </authorList>
    </citation>
    <scope>NUCLEOTIDE SEQUENCE [LARGE SCALE GENOMIC DNA]</scope>
    <source>
        <strain evidence="9">SpSt-125</strain>
    </source>
</reference>
<dbReference type="Gene3D" id="1.20.1540.10">
    <property type="entry name" value="Rhomboid-like"/>
    <property type="match status" value="1"/>
</dbReference>
<dbReference type="GO" id="GO:0004252">
    <property type="term" value="F:serine-type endopeptidase activity"/>
    <property type="evidence" value="ECO:0007669"/>
    <property type="project" value="InterPro"/>
</dbReference>
<comment type="subcellular location">
    <subcellularLocation>
        <location evidence="1">Membrane</location>
        <topology evidence="1">Multi-pass membrane protein</topology>
    </subcellularLocation>
</comment>
<feature type="transmembrane region" description="Helical" evidence="7">
    <location>
        <begin position="128"/>
        <end position="150"/>
    </location>
</feature>
<evidence type="ECO:0000256" key="2">
    <source>
        <dbReference type="ARBA" id="ARBA00009045"/>
    </source>
</evidence>
<keyword evidence="9" id="KW-0645">Protease</keyword>
<dbReference type="InterPro" id="IPR050925">
    <property type="entry name" value="Rhomboid_protease_S54"/>
</dbReference>